<name>A0ABN5NF91_9PROT</name>
<proteinExistence type="predicted"/>
<protein>
    <submittedName>
        <fullName evidence="1">Uncharacterized protein</fullName>
    </submittedName>
</protein>
<dbReference type="EMBL" id="CP031555">
    <property type="protein sequence ID" value="AXO13839.1"/>
    <property type="molecule type" value="Genomic_DNA"/>
</dbReference>
<accession>A0ABN5NF91</accession>
<sequence>MNAMKTTHKTYDFAYPFSLDGRVQSFLPGRYSIGIEEELSSGSEPLDFRRVKSRLYHTPNSGVPIEMGVIGIDPDDFDRAALQDGVRVLRDLHNEESVLRVSAFDRFAIERGENEGMSVTRREVEVAGSSVD</sequence>
<organism evidence="1 2">
    <name type="scientific">Thalassospira indica</name>
    <dbReference type="NCBI Taxonomy" id="1891279"/>
    <lineage>
        <taxon>Bacteria</taxon>
        <taxon>Pseudomonadati</taxon>
        <taxon>Pseudomonadota</taxon>
        <taxon>Alphaproteobacteria</taxon>
        <taxon>Rhodospirillales</taxon>
        <taxon>Thalassospiraceae</taxon>
        <taxon>Thalassospira</taxon>
    </lineage>
</organism>
<keyword evidence="2" id="KW-1185">Reference proteome</keyword>
<gene>
    <name evidence="1" type="ORF">DY252_06095</name>
</gene>
<reference evidence="1 2" key="1">
    <citation type="submission" date="2018-08" db="EMBL/GenBank/DDBJ databases">
        <title>Complete genome sequence of type strain Thalassospira indica MCCC 1A01103T, isolated from isolated from deep seawater of the Indian Ocean.</title>
        <authorList>
            <person name="Liu Y."/>
        </authorList>
    </citation>
    <scope>NUCLEOTIDE SEQUENCE [LARGE SCALE GENOMIC DNA]</scope>
    <source>
        <strain evidence="1 2">PB8BT</strain>
    </source>
</reference>
<dbReference type="Proteomes" id="UP000256971">
    <property type="component" value="Chromosome"/>
</dbReference>
<dbReference type="RefSeq" id="WP_064787252.1">
    <property type="nucleotide sequence ID" value="NZ_CP031555.1"/>
</dbReference>
<evidence type="ECO:0000313" key="2">
    <source>
        <dbReference type="Proteomes" id="UP000256971"/>
    </source>
</evidence>
<evidence type="ECO:0000313" key="1">
    <source>
        <dbReference type="EMBL" id="AXO13839.1"/>
    </source>
</evidence>